<feature type="transmembrane region" description="Helical" evidence="1">
    <location>
        <begin position="21"/>
        <end position="50"/>
    </location>
</feature>
<comment type="caution">
    <text evidence="2">The sequence shown here is derived from an EMBL/GenBank/DDBJ whole genome shotgun (WGS) entry which is preliminary data.</text>
</comment>
<evidence type="ECO:0000256" key="1">
    <source>
        <dbReference type="SAM" id="Phobius"/>
    </source>
</evidence>
<reference evidence="2 3" key="1">
    <citation type="submission" date="2019-03" db="EMBL/GenBank/DDBJ databases">
        <authorList>
            <person name="Li J."/>
        </authorList>
    </citation>
    <scope>NUCLEOTIDE SEQUENCE [LARGE SCALE GENOMIC DNA]</scope>
    <source>
        <strain evidence="2 3">3058</strain>
    </source>
</reference>
<dbReference type="RefSeq" id="WP_135816262.1">
    <property type="nucleotide sequence ID" value="NZ_SRPG01000013.1"/>
</dbReference>
<keyword evidence="1" id="KW-1133">Transmembrane helix</keyword>
<dbReference type="EMBL" id="SRPG01000013">
    <property type="protein sequence ID" value="TGN68084.1"/>
    <property type="molecule type" value="Genomic_DNA"/>
</dbReference>
<keyword evidence="1" id="KW-0472">Membrane</keyword>
<dbReference type="Proteomes" id="UP000297972">
    <property type="component" value="Unassembled WGS sequence"/>
</dbReference>
<keyword evidence="1" id="KW-0812">Transmembrane</keyword>
<sequence>MPPEKVRGARIVSRRLPQGVAWDLIGGLARVVLCLAAGMAAGFALARIAVWYAAGEARGGEMLVMGVGALTGAGLGFLVGMVWAFRWLQARRSGPAG</sequence>
<evidence type="ECO:0000313" key="2">
    <source>
        <dbReference type="EMBL" id="TGN68084.1"/>
    </source>
</evidence>
<keyword evidence="3" id="KW-1185">Reference proteome</keyword>
<proteinExistence type="predicted"/>
<feature type="transmembrane region" description="Helical" evidence="1">
    <location>
        <begin position="62"/>
        <end position="85"/>
    </location>
</feature>
<gene>
    <name evidence="2" type="ORF">E4L95_02575</name>
</gene>
<protein>
    <submittedName>
        <fullName evidence="2">Uncharacterized protein</fullName>
    </submittedName>
</protein>
<dbReference type="AlphaFoldDB" id="A0A4Z1CRU4"/>
<accession>A0A4Z1CRU4</accession>
<organism evidence="2 3">
    <name type="scientific">Paracoccus liaowanqingii</name>
    <dbReference type="NCBI Taxonomy" id="2560053"/>
    <lineage>
        <taxon>Bacteria</taxon>
        <taxon>Pseudomonadati</taxon>
        <taxon>Pseudomonadota</taxon>
        <taxon>Alphaproteobacteria</taxon>
        <taxon>Rhodobacterales</taxon>
        <taxon>Paracoccaceae</taxon>
        <taxon>Paracoccus</taxon>
    </lineage>
</organism>
<evidence type="ECO:0000313" key="3">
    <source>
        <dbReference type="Proteomes" id="UP000297972"/>
    </source>
</evidence>
<name>A0A4Z1CRU4_9RHOB</name>